<proteinExistence type="predicted"/>
<name>A0A1G6PUG9_9GAMM</name>
<sequence length="80" mass="9067">MHYLSEDALKAIFRRAASAGWVVTKDVTDRQLLTIFESDREDGWCKHDIEWDALKAIFKRAAICEGGAHNRARPQGPRLG</sequence>
<dbReference type="Proteomes" id="UP000199467">
    <property type="component" value="Unassembled WGS sequence"/>
</dbReference>
<dbReference type="EMBL" id="FMZQ01000007">
    <property type="protein sequence ID" value="SDC83852.1"/>
    <property type="molecule type" value="Genomic_DNA"/>
</dbReference>
<evidence type="ECO:0000313" key="1">
    <source>
        <dbReference type="EMBL" id="SDC83852.1"/>
    </source>
</evidence>
<evidence type="ECO:0000313" key="2">
    <source>
        <dbReference type="Proteomes" id="UP000199467"/>
    </source>
</evidence>
<accession>A0A1G6PUG9</accession>
<organism evidence="1 2">
    <name type="scientific">Ectopseudomonas chengduensis</name>
    <dbReference type="NCBI Taxonomy" id="489632"/>
    <lineage>
        <taxon>Bacteria</taxon>
        <taxon>Pseudomonadati</taxon>
        <taxon>Pseudomonadota</taxon>
        <taxon>Gammaproteobacteria</taxon>
        <taxon>Pseudomonadales</taxon>
        <taxon>Pseudomonadaceae</taxon>
        <taxon>Ectopseudomonas</taxon>
    </lineage>
</organism>
<dbReference type="AlphaFoldDB" id="A0A1G6PUG9"/>
<reference evidence="2" key="1">
    <citation type="submission" date="2016-10" db="EMBL/GenBank/DDBJ databases">
        <authorList>
            <person name="Varghese N."/>
            <person name="Submissions S."/>
        </authorList>
    </citation>
    <scope>NUCLEOTIDE SEQUENCE [LARGE SCALE GENOMIC DNA]</scope>
    <source>
        <strain evidence="2">DSM 26382</strain>
    </source>
</reference>
<protein>
    <submittedName>
        <fullName evidence="1">Uncharacterized protein</fullName>
    </submittedName>
</protein>
<keyword evidence="2" id="KW-1185">Reference proteome</keyword>
<gene>
    <name evidence="1" type="ORF">SAMN05216576_107103</name>
</gene>